<organism evidence="4 5">
    <name type="scientific">Alicyclobacillus cycloheptanicus</name>
    <dbReference type="NCBI Taxonomy" id="1457"/>
    <lineage>
        <taxon>Bacteria</taxon>
        <taxon>Bacillati</taxon>
        <taxon>Bacillota</taxon>
        <taxon>Bacilli</taxon>
        <taxon>Bacillales</taxon>
        <taxon>Alicyclobacillaceae</taxon>
        <taxon>Alicyclobacillus</taxon>
    </lineage>
</organism>
<name>A0ABT9XFE3_9BACL</name>
<dbReference type="InterPro" id="IPR029044">
    <property type="entry name" value="Nucleotide-diphossugar_trans"/>
</dbReference>
<dbReference type="EC" id="2.7.7.13" evidence="4"/>
<dbReference type="InterPro" id="IPR050486">
    <property type="entry name" value="Mannose-1P_guanyltransferase"/>
</dbReference>
<comment type="caution">
    <text evidence="4">The sequence shown here is derived from an EMBL/GenBank/DDBJ whole genome shotgun (WGS) entry which is preliminary data.</text>
</comment>
<feature type="domain" description="Nucleotidyl transferase" evidence="2">
    <location>
        <begin position="2"/>
        <end position="232"/>
    </location>
</feature>
<dbReference type="InterPro" id="IPR005835">
    <property type="entry name" value="NTP_transferase_dom"/>
</dbReference>
<dbReference type="Gene3D" id="3.90.550.10">
    <property type="entry name" value="Spore Coat Polysaccharide Biosynthesis Protein SpsA, Chain A"/>
    <property type="match status" value="1"/>
</dbReference>
<dbReference type="GO" id="GO:0004475">
    <property type="term" value="F:mannose-1-phosphate guanylyltransferase (GTP) activity"/>
    <property type="evidence" value="ECO:0007669"/>
    <property type="project" value="UniProtKB-EC"/>
</dbReference>
<dbReference type="CDD" id="cd04181">
    <property type="entry name" value="NTP_transferase"/>
    <property type="match status" value="1"/>
</dbReference>
<protein>
    <submittedName>
        <fullName evidence="4">Mannose-1-phosphate guanylyltransferase</fullName>
        <ecNumber evidence="4">2.7.7.13</ecNumber>
    </submittedName>
</protein>
<keyword evidence="5" id="KW-1185">Reference proteome</keyword>
<dbReference type="PANTHER" id="PTHR22572">
    <property type="entry name" value="SUGAR-1-PHOSPHATE GUANYL TRANSFERASE"/>
    <property type="match status" value="1"/>
</dbReference>
<gene>
    <name evidence="4" type="ORF">J2S03_000726</name>
</gene>
<dbReference type="SUPFAM" id="SSF51161">
    <property type="entry name" value="Trimeric LpxA-like enzymes"/>
    <property type="match status" value="1"/>
</dbReference>
<dbReference type="Pfam" id="PF25087">
    <property type="entry name" value="GMPPB_C"/>
    <property type="match status" value="1"/>
</dbReference>
<reference evidence="4 5" key="1">
    <citation type="submission" date="2023-07" db="EMBL/GenBank/DDBJ databases">
        <title>Genomic Encyclopedia of Type Strains, Phase IV (KMG-IV): sequencing the most valuable type-strain genomes for metagenomic binning, comparative biology and taxonomic classification.</title>
        <authorList>
            <person name="Goeker M."/>
        </authorList>
    </citation>
    <scope>NUCLEOTIDE SEQUENCE [LARGE SCALE GENOMIC DNA]</scope>
    <source>
        <strain evidence="4 5">DSM 4006</strain>
    </source>
</reference>
<dbReference type="InterPro" id="IPR056729">
    <property type="entry name" value="GMPPB_C"/>
</dbReference>
<dbReference type="Pfam" id="PF00483">
    <property type="entry name" value="NTP_transferase"/>
    <property type="match status" value="1"/>
</dbReference>
<dbReference type="EMBL" id="JAUSTP010000003">
    <property type="protein sequence ID" value="MDQ0188912.1"/>
    <property type="molecule type" value="Genomic_DNA"/>
</dbReference>
<keyword evidence="4" id="KW-0808">Transferase</keyword>
<evidence type="ECO:0000259" key="3">
    <source>
        <dbReference type="Pfam" id="PF25087"/>
    </source>
</evidence>
<proteinExistence type="inferred from homology"/>
<evidence type="ECO:0000313" key="5">
    <source>
        <dbReference type="Proteomes" id="UP001232973"/>
    </source>
</evidence>
<dbReference type="InterPro" id="IPR011004">
    <property type="entry name" value="Trimer_LpxA-like_sf"/>
</dbReference>
<dbReference type="Gene3D" id="2.160.10.10">
    <property type="entry name" value="Hexapeptide repeat proteins"/>
    <property type="match status" value="1"/>
</dbReference>
<dbReference type="RefSeq" id="WP_274456497.1">
    <property type="nucleotide sequence ID" value="NZ_CP067097.1"/>
</dbReference>
<evidence type="ECO:0000259" key="2">
    <source>
        <dbReference type="Pfam" id="PF00483"/>
    </source>
</evidence>
<evidence type="ECO:0000256" key="1">
    <source>
        <dbReference type="ARBA" id="ARBA00007274"/>
    </source>
</evidence>
<dbReference type="SUPFAM" id="SSF53448">
    <property type="entry name" value="Nucleotide-diphospho-sugar transferases"/>
    <property type="match status" value="1"/>
</dbReference>
<feature type="domain" description="Mannose-1-phosphate guanyltransferase C-terminal" evidence="3">
    <location>
        <begin position="262"/>
        <end position="326"/>
    </location>
</feature>
<comment type="similarity">
    <text evidence="1">Belongs to the transferase hexapeptide repeat family.</text>
</comment>
<evidence type="ECO:0000313" key="4">
    <source>
        <dbReference type="EMBL" id="MDQ0188912.1"/>
    </source>
</evidence>
<dbReference type="Proteomes" id="UP001232973">
    <property type="component" value="Unassembled WGS sequence"/>
</dbReference>
<sequence length="340" mass="37415">MKALLLAGGLGTRLRPLTENLPKPMLPVANRPWLEHLILHLKQQGISEFVITAKYHGEKIKAHFGDGHALGVRIQYAHEPTLLGTAGAIKNAEHLLDDRFIVLNADIIHPVQLLPLLEFHKSHGGVATIGLTEVDDPSQYGVVQQSYSGEILRFVEKPPRHLAPSNRVNAGIYVLEKKALKYIPKGKETSIERETFPLLIRRQLGVYGSSIHGYWMDMGTPERYLQVHWDVLDGMCALPLPVSASRPQVWLGRSQIAPTARVIPPVLIGDGVTIEGNCTVGPYVVLGNHVRVRAGSHLQHTVVWPFTEVQAGTQVSHSVLARDVSVSVAAPEVVEEVVMQ</sequence>
<keyword evidence="4" id="KW-0548">Nucleotidyltransferase</keyword>
<accession>A0ABT9XFE3</accession>